<dbReference type="Proteomes" id="UP000626092">
    <property type="component" value="Unassembled WGS sequence"/>
</dbReference>
<organism evidence="8 9">
    <name type="scientific">Rhododendron simsii</name>
    <name type="common">Sims's rhododendron</name>
    <dbReference type="NCBI Taxonomy" id="118357"/>
    <lineage>
        <taxon>Eukaryota</taxon>
        <taxon>Viridiplantae</taxon>
        <taxon>Streptophyta</taxon>
        <taxon>Embryophyta</taxon>
        <taxon>Tracheophyta</taxon>
        <taxon>Spermatophyta</taxon>
        <taxon>Magnoliopsida</taxon>
        <taxon>eudicotyledons</taxon>
        <taxon>Gunneridae</taxon>
        <taxon>Pentapetalae</taxon>
        <taxon>asterids</taxon>
        <taxon>Ericales</taxon>
        <taxon>Ericaceae</taxon>
        <taxon>Ericoideae</taxon>
        <taxon>Rhodoreae</taxon>
        <taxon>Rhododendron</taxon>
    </lineage>
</organism>
<keyword evidence="3 7" id="KW-0853">WD repeat</keyword>
<dbReference type="EMBL" id="WJXA01000013">
    <property type="protein sequence ID" value="KAF7120846.1"/>
    <property type="molecule type" value="Genomic_DNA"/>
</dbReference>
<dbReference type="GO" id="GO:0030488">
    <property type="term" value="P:tRNA methylation"/>
    <property type="evidence" value="ECO:0007669"/>
    <property type="project" value="TreeGrafter"/>
</dbReference>
<dbReference type="SUPFAM" id="SSF50978">
    <property type="entry name" value="WD40 repeat-like"/>
    <property type="match status" value="3"/>
</dbReference>
<name>A0A834G145_RHOSS</name>
<evidence type="ECO:0000256" key="7">
    <source>
        <dbReference type="PROSITE-ProRule" id="PRU00221"/>
    </source>
</evidence>
<keyword evidence="5" id="KW-0677">Repeat</keyword>
<feature type="repeat" description="WD" evidence="7">
    <location>
        <begin position="1095"/>
        <end position="1110"/>
    </location>
</feature>
<proteinExistence type="inferred from homology"/>
<dbReference type="PANTHER" id="PTHR14344">
    <property type="entry name" value="WD REPEAT PROTEIN"/>
    <property type="match status" value="1"/>
</dbReference>
<keyword evidence="9" id="KW-1185">Reference proteome</keyword>
<sequence length="1419" mass="156547">MSESNDCRLRSGPYLGEISALCFLHLPPPLSSLPYLLAGTGSQLLLYDLETGKLLKSFHVFQGIRVHGITCNSITANDIEFNIAVFGERRVKLFKLCINVEVRFQDHPQESIPLILLHSLPKFSHWVLDVCFLKDFSSSTSDGSHCLAIGCSDNSVALWDFSKSSLLTEVRFPDRCLLYSMRIWGDRVEALRIASGTIYNEIIVWKVVPHNHASLESLVEGKVILISSLEEKFHLHGQQYEAVCLCRLDGHEGSIFRIAWYSDGSKLISVSDDRSARIWAIHERKKFDGSLEIACSHSVGPVLFGHNARVWDCCIFDDLIVTAGEDCTCRVWSLDGNQLVMIREHIGRGIWRCLYDPNSSLLVTAGFDSAIKAQQLHASMFGCSKRYAEEVEQLTDRTKIFTVRIPRSSEHIGLMDSKSEYVRCLHFAREDTIYVATNNGYLYHAKLSDVGDVKWTELVRVSEAVPIVCMDLLSKSSSNLPNHNEDWVSIGDGKGHVMVVSVICDDDHTPKVGVTFSWSAGLQRQLLGTYWCKSLGSRFIFTSDPRGSLRFWRLGDALQSVSLESMKSCDVSLIAEFVSCFGTRIMCLDASIEEEVLVCGDLRGNLVLFPLLKDLLLVTSVASDMKISTLNYFKGAHGISSVCSISAASCSSRRVEIHSTGGDGCICYLEYDGDRQNLEFLGMKQVKELSLVRCVSASTSSIDLASGNYAIGFSSTNFLIWNLTTEAKVVQVACGGWRRPYSYYLGDVPEMKNCFAFVKDDIIYVHSCWIVDSERKRYPQNLHLQSHGREMHSICFISDDLPSNSKQVLFSKSCSIATGCEDGTVRLTGYDPSIEEWSASKLLGEHVGGSAVRSLCFVSKIHRIAADVITISSGTNRQNDALEDGENPRLLISVGAKRVLTCWKQKKRITKRSYEVANTGPDNETGSDFKLSSGKFSSSSFQWLSTDMPIKFCSTRERSGNTEKDVGATESALDSDVEAAENGVGSDAIYLSPFPQNQKIESKSCLGDEFENDWRYLAVTAFLVKVAYSRLTVCFVVVACSDATLTLRALLLPHRLWFDVASLVPLSSPILVLQHVIAPMDLPSNDNVPTGSVFLVISGSTDGSISFWDLTESVENFIRSVPAMELEKSIDCQKRPRTGRGSQGGRWWKATGSGVTIKNPADNSTTARKIEGTGEGMLNTVACGTPSKSTGSLSGAPCTLPLYAASLTEVKSADSSLDLCRILPVQVLNNVHQSGVNCLHVSIIQGSRDSFGSLCYVLSGGDDQALHCIGFDMQMLSLSQYSENKDQGVLHSISGSESTNSFMHRIENRNYSIRFLCHDKVPSAHSSAVKGIWTDGCWVFSTGLDQRIRCWLLDENGKLRERACLVISVPEPEALDARACGTDCYQIVVAGRGIQMVEFSTSFRRVDGETEPACGHPSS</sequence>
<evidence type="ECO:0000256" key="3">
    <source>
        <dbReference type="ARBA" id="ARBA00022574"/>
    </source>
</evidence>
<protein>
    <recommendedName>
        <fullName evidence="10">WD repeat-containing protein 6</fullName>
    </recommendedName>
</protein>
<evidence type="ECO:0000256" key="4">
    <source>
        <dbReference type="ARBA" id="ARBA00022694"/>
    </source>
</evidence>
<evidence type="ECO:0000256" key="2">
    <source>
        <dbReference type="ARBA" id="ARBA00022490"/>
    </source>
</evidence>
<reference evidence="8" key="1">
    <citation type="submission" date="2019-11" db="EMBL/GenBank/DDBJ databases">
        <authorList>
            <person name="Liu Y."/>
            <person name="Hou J."/>
            <person name="Li T.-Q."/>
            <person name="Guan C.-H."/>
            <person name="Wu X."/>
            <person name="Wu H.-Z."/>
            <person name="Ling F."/>
            <person name="Zhang R."/>
            <person name="Shi X.-G."/>
            <person name="Ren J.-P."/>
            <person name="Chen E.-F."/>
            <person name="Sun J.-M."/>
        </authorList>
    </citation>
    <scope>NUCLEOTIDE SEQUENCE</scope>
    <source>
        <strain evidence="8">Adult_tree_wgs_1</strain>
        <tissue evidence="8">Leaves</tissue>
    </source>
</reference>
<comment type="similarity">
    <text evidence="6">Belongs to the WD repeat WDR6 family.</text>
</comment>
<gene>
    <name evidence="8" type="ORF">RHSIM_Rhsim13G0000700</name>
</gene>
<keyword evidence="2" id="KW-0963">Cytoplasm</keyword>
<evidence type="ECO:0000256" key="1">
    <source>
        <dbReference type="ARBA" id="ARBA00004496"/>
    </source>
</evidence>
<feature type="repeat" description="WD" evidence="7">
    <location>
        <begin position="248"/>
        <end position="279"/>
    </location>
</feature>
<dbReference type="OrthoDB" id="5594999at2759"/>
<dbReference type="PROSITE" id="PS50082">
    <property type="entry name" value="WD_REPEATS_2"/>
    <property type="match status" value="3"/>
</dbReference>
<dbReference type="Gene3D" id="2.130.10.10">
    <property type="entry name" value="YVTN repeat-like/Quinoprotein amine dehydrogenase"/>
    <property type="match status" value="4"/>
</dbReference>
<dbReference type="InterPro" id="IPR051973">
    <property type="entry name" value="tRNA_Anticodon_Mtase-Reg"/>
</dbReference>
<dbReference type="InterPro" id="IPR036322">
    <property type="entry name" value="WD40_repeat_dom_sf"/>
</dbReference>
<dbReference type="Pfam" id="PF00400">
    <property type="entry name" value="WD40"/>
    <property type="match status" value="2"/>
</dbReference>
<comment type="caution">
    <text evidence="8">The sequence shown here is derived from an EMBL/GenBank/DDBJ whole genome shotgun (WGS) entry which is preliminary data.</text>
</comment>
<dbReference type="InterPro" id="IPR015943">
    <property type="entry name" value="WD40/YVTN_repeat-like_dom_sf"/>
</dbReference>
<accession>A0A834G145</accession>
<dbReference type="PROSITE" id="PS50294">
    <property type="entry name" value="WD_REPEATS_REGION"/>
    <property type="match status" value="1"/>
</dbReference>
<keyword evidence="4" id="KW-0819">tRNA processing</keyword>
<dbReference type="GO" id="GO:0005737">
    <property type="term" value="C:cytoplasm"/>
    <property type="evidence" value="ECO:0007669"/>
    <property type="project" value="UniProtKB-SubCell"/>
</dbReference>
<evidence type="ECO:0008006" key="10">
    <source>
        <dbReference type="Google" id="ProtNLM"/>
    </source>
</evidence>
<evidence type="ECO:0000256" key="6">
    <source>
        <dbReference type="ARBA" id="ARBA00038255"/>
    </source>
</evidence>
<dbReference type="InterPro" id="IPR001680">
    <property type="entry name" value="WD40_rpt"/>
</dbReference>
<evidence type="ECO:0000256" key="5">
    <source>
        <dbReference type="ARBA" id="ARBA00022737"/>
    </source>
</evidence>
<dbReference type="SMART" id="SM00320">
    <property type="entry name" value="WD40"/>
    <property type="match status" value="8"/>
</dbReference>
<feature type="repeat" description="WD" evidence="7">
    <location>
        <begin position="303"/>
        <end position="342"/>
    </location>
</feature>
<comment type="subcellular location">
    <subcellularLocation>
        <location evidence="1">Cytoplasm</location>
    </subcellularLocation>
</comment>
<dbReference type="PANTHER" id="PTHR14344:SF3">
    <property type="entry name" value="WD REPEAT-CONTAINING PROTEIN 6"/>
    <property type="match status" value="1"/>
</dbReference>
<evidence type="ECO:0000313" key="8">
    <source>
        <dbReference type="EMBL" id="KAF7120846.1"/>
    </source>
</evidence>
<evidence type="ECO:0000313" key="9">
    <source>
        <dbReference type="Proteomes" id="UP000626092"/>
    </source>
</evidence>